<evidence type="ECO:0000313" key="2">
    <source>
        <dbReference type="EMBL" id="KGB79883.1"/>
    </source>
</evidence>
<reference evidence="2 3" key="2">
    <citation type="journal article" date="2018" name="Proc. Natl. Acad. Sci.">
        <title>RNAi is a critical determinant of centromere evolution in closely related fungi.</title>
        <authorList>
            <person name="Yadav V."/>
            <person name="Sun S."/>
            <person name="Billmyre R.B."/>
            <person name="Thimmappa B.C."/>
            <person name="Shea T."/>
            <person name="Lintner R."/>
            <person name="Bakkeren G."/>
            <person name="Cuomo C.A."/>
            <person name="Heitman J."/>
            <person name="Sanyal K."/>
        </authorList>
    </citation>
    <scope>NUCLEOTIDE SEQUENCE [LARGE SCALE GENOMIC DNA]</scope>
    <source>
        <strain evidence="2 3">R265</strain>
    </source>
</reference>
<feature type="compositionally biased region" description="Polar residues" evidence="1">
    <location>
        <begin position="1098"/>
        <end position="1110"/>
    </location>
</feature>
<feature type="compositionally biased region" description="Polar residues" evidence="1">
    <location>
        <begin position="411"/>
        <end position="425"/>
    </location>
</feature>
<feature type="region of interest" description="Disordered" evidence="1">
    <location>
        <begin position="884"/>
        <end position="910"/>
    </location>
</feature>
<feature type="compositionally biased region" description="Basic and acidic residues" evidence="1">
    <location>
        <begin position="651"/>
        <end position="660"/>
    </location>
</feature>
<feature type="region of interest" description="Disordered" evidence="1">
    <location>
        <begin position="1258"/>
        <end position="1299"/>
    </location>
</feature>
<feature type="compositionally biased region" description="Low complexity" evidence="1">
    <location>
        <begin position="1219"/>
        <end position="1236"/>
    </location>
</feature>
<evidence type="ECO:0000256" key="1">
    <source>
        <dbReference type="SAM" id="MobiDB-lite"/>
    </source>
</evidence>
<feature type="compositionally biased region" description="Polar residues" evidence="1">
    <location>
        <begin position="784"/>
        <end position="795"/>
    </location>
</feature>
<feature type="compositionally biased region" description="Basic and acidic residues" evidence="1">
    <location>
        <begin position="1237"/>
        <end position="1246"/>
    </location>
</feature>
<dbReference type="RefSeq" id="XP_062885532.1">
    <property type="nucleotide sequence ID" value="XM_063029577.1"/>
</dbReference>
<feature type="compositionally biased region" description="Basic and acidic residues" evidence="1">
    <location>
        <begin position="770"/>
        <end position="781"/>
    </location>
</feature>
<reference evidence="2 3" key="1">
    <citation type="journal article" date="2011" name="MBio">
        <title>Genome variation in Cryptococcus gattii, an emerging pathogen of immunocompetent hosts.</title>
        <authorList>
            <person name="D'Souza C.A."/>
            <person name="Kronstad J.W."/>
            <person name="Taylor G."/>
            <person name="Warren R."/>
            <person name="Yuen M."/>
            <person name="Hu G."/>
            <person name="Jung W.H."/>
            <person name="Sham A."/>
            <person name="Kidd S.E."/>
            <person name="Tangen K."/>
            <person name="Lee N."/>
            <person name="Zeilmaker T."/>
            <person name="Sawkins J."/>
            <person name="McVicker G."/>
            <person name="Shah S."/>
            <person name="Gnerre S."/>
            <person name="Griggs A."/>
            <person name="Zeng Q."/>
            <person name="Bartlett K."/>
            <person name="Li W."/>
            <person name="Wang X."/>
            <person name="Heitman J."/>
            <person name="Stajich J.E."/>
            <person name="Fraser J.A."/>
            <person name="Meyer W."/>
            <person name="Carter D."/>
            <person name="Schein J."/>
            <person name="Krzywinski M."/>
            <person name="Kwon-Chung K.J."/>
            <person name="Varma A."/>
            <person name="Wang J."/>
            <person name="Brunham R."/>
            <person name="Fyfe M."/>
            <person name="Ouellette B.F."/>
            <person name="Siddiqui A."/>
            <person name="Marra M."/>
            <person name="Jones S."/>
            <person name="Holt R."/>
            <person name="Birren B.W."/>
            <person name="Galagan J.E."/>
            <person name="Cuomo C.A."/>
        </authorList>
    </citation>
    <scope>NUCLEOTIDE SEQUENCE [LARGE SCALE GENOMIC DNA]</scope>
    <source>
        <strain evidence="2 3">R265</strain>
    </source>
</reference>
<feature type="region of interest" description="Disordered" evidence="1">
    <location>
        <begin position="940"/>
        <end position="997"/>
    </location>
</feature>
<sequence length="1314" mass="143926">MSYPFDTITGGRSNLAKRHTAPLPVTLFQLPSLEALPNPLKNRARRAASQSYLPCLEDFSVKPQSIFQKIKSKRPQSSLAAMSPPLKSRRPSSPNKQTSFFPFDFPAVVRTAFELRPKVSRTNISRSSKNESVHSSLLPGEFFTPFCTPSNTYSKSSLAAMPSIEHVMDTYGITHPMNFMYQEEQWKRGKKEQKKKRRETIKLPIMKPPPNGLNYSSKREELETLDGHDWEYGFPHGSSFSLTQPPISSVSAHSHDHRQRNHSIPAMLDYTISIPSSRSDSRSRGIIPRHFGSFEDDIGSFDTNRSNDIWLQNQVDTLKEVERGAERELEQMNERLMTDGWGYGNGNASSRENGRANRVSQSELPAFRSLLLPESSTSPILTTELPALQPPRRTSERNQIDNVCQREHSLTQDSNNISVSPSRPISEQHPPPKGSVSNSPNTHSLKKAASSKTLGVGASHGVGASVKVEMGDKRGGSFSPYANANTNTNTSVPLPPAPPPPTGVPPPPPPVGGVCLLQQAPLYLAGTDKEVERSSSTRGAKSTVGDNNRPKGSENDWPVDITCKGLPNTKATLGLAETAFIDMAPPPIPPHSAERGYGEKKENERTTSNPYLSTHPAAHAIGSLQIFQQRITSSRTSDLEHDKLASVSGQDETKEQKKELQTSPTVANRLSLGMLKPKRASTGGKKRGGSDILLPKRQGSSSSEQSQPIQKRSLPPIHTQSHSPGTFVIPNHHRRPSAAPAPAPTYFSSPKSTDSHFRSHLNSNPITPERPPRIVPRDEPRYSLSPSSSTHTVESFSHGREREKEREKTRRNLSAMGFSGLDEMHLRQSLALAQQPPTPPMPSSSKIASGAIGAAKGMVKGLMKARVSNAPSMVSESAFVVTPPKQKIKGHKRESTPQGQEGGVREEGNSMDFSVNEYEGRDIPILAEALYIMPPAERSKIGSHKVDKERSRRQSRHAEMAKQNGKGTKGDEGEGEYGNENSISGSEGESDGEGETSIGVISHLSHGKDGHKEETHSAKEYNSAKHLSLELTQENQAQAMIASFPTNTAMHTKARPAPIDISPAITNGWKREEIEMGDFIPSLLPPPRPRKMAASGQRRAQSTESSQSRLLSPLSGVDERNAFFDLSRSSPTVNIDPASLPLAQAPTKAIAQDSFHFTPATTIHHSRYDIPRHPSNPASEHHQHSPQRQGQSHPFLPCPTPTTPKRRPHTSNSAHPSFTSPSLIPSPASIASGSTADKGREEKERQKKLLMSAWLASKPMRRSEQEQAPALFGRGGVGEVRKRGRPWTSGGMGMKRDEDVKPAYMRASLDGRMV</sequence>
<feature type="compositionally biased region" description="Polar residues" evidence="1">
    <location>
        <begin position="698"/>
        <end position="710"/>
    </location>
</feature>
<organism evidence="2 3">
    <name type="scientific">Cryptococcus deuterogattii (strain R265)</name>
    <name type="common">Cryptococcus gattii VGII (strain R265)</name>
    <dbReference type="NCBI Taxonomy" id="294750"/>
    <lineage>
        <taxon>Eukaryota</taxon>
        <taxon>Fungi</taxon>
        <taxon>Dikarya</taxon>
        <taxon>Basidiomycota</taxon>
        <taxon>Agaricomycotina</taxon>
        <taxon>Tremellomycetes</taxon>
        <taxon>Tremellales</taxon>
        <taxon>Cryptococcaceae</taxon>
        <taxon>Cryptococcus</taxon>
        <taxon>Cryptococcus gattii species complex</taxon>
    </lineage>
</organism>
<name>A0A095ESW0_CRYD2</name>
<feature type="region of interest" description="Disordered" evidence="1">
    <location>
        <begin position="527"/>
        <end position="560"/>
    </location>
</feature>
<dbReference type="GeneID" id="88181852"/>
<dbReference type="VEuPathDB" id="FungiDB:CNBG_5721"/>
<dbReference type="OMA" id="WETRSEP"/>
<feature type="region of interest" description="Disordered" evidence="1">
    <location>
        <begin position="476"/>
        <end position="509"/>
    </location>
</feature>
<feature type="region of interest" description="Disordered" evidence="1">
    <location>
        <begin position="337"/>
        <end position="360"/>
    </location>
</feature>
<feature type="compositionally biased region" description="Basic and acidic residues" evidence="1">
    <location>
        <begin position="940"/>
        <end position="960"/>
    </location>
</feature>
<dbReference type="EMBL" id="CP025767">
    <property type="protein sequence ID" value="KGB79883.1"/>
    <property type="molecule type" value="Genomic_DNA"/>
</dbReference>
<feature type="compositionally biased region" description="Basic and acidic residues" evidence="1">
    <location>
        <begin position="592"/>
        <end position="605"/>
    </location>
</feature>
<dbReference type="OrthoDB" id="2575682at2759"/>
<keyword evidence="3" id="KW-1185">Reference proteome</keyword>
<feature type="compositionally biased region" description="Polar residues" evidence="1">
    <location>
        <begin position="536"/>
        <end position="546"/>
    </location>
</feature>
<feature type="region of interest" description="Disordered" evidence="1">
    <location>
        <begin position="69"/>
        <end position="98"/>
    </location>
</feature>
<feature type="compositionally biased region" description="Pro residues" evidence="1">
    <location>
        <begin position="493"/>
        <end position="509"/>
    </location>
</feature>
<feature type="compositionally biased region" description="Polar residues" evidence="1">
    <location>
        <begin position="480"/>
        <end position="491"/>
    </location>
</feature>
<dbReference type="Proteomes" id="UP000029445">
    <property type="component" value="Chromosome 9"/>
</dbReference>
<feature type="compositionally biased region" description="Low complexity" evidence="1">
    <location>
        <begin position="83"/>
        <end position="94"/>
    </location>
</feature>
<feature type="region of interest" description="Disordered" evidence="1">
    <location>
        <begin position="583"/>
        <end position="615"/>
    </location>
</feature>
<feature type="compositionally biased region" description="Basic residues" evidence="1">
    <location>
        <begin position="676"/>
        <end position="687"/>
    </location>
</feature>
<gene>
    <name evidence="2" type="ORF">CNBG_5721</name>
</gene>
<dbReference type="KEGG" id="cdeu:CNBG_5721"/>
<protein>
    <submittedName>
        <fullName evidence="2">Uncharacterized protein</fullName>
    </submittedName>
</protein>
<feature type="region of interest" description="Disordered" evidence="1">
    <location>
        <begin position="634"/>
        <end position="812"/>
    </location>
</feature>
<feature type="compositionally biased region" description="Basic and acidic residues" evidence="1">
    <location>
        <begin position="797"/>
        <end position="810"/>
    </location>
</feature>
<evidence type="ECO:0000313" key="3">
    <source>
        <dbReference type="Proteomes" id="UP000029445"/>
    </source>
</evidence>
<proteinExistence type="predicted"/>
<feature type="region of interest" description="Disordered" evidence="1">
    <location>
        <begin position="1079"/>
        <end position="1114"/>
    </location>
</feature>
<feature type="region of interest" description="Disordered" evidence="1">
    <location>
        <begin position="1167"/>
        <end position="1246"/>
    </location>
</feature>
<feature type="compositionally biased region" description="Low complexity" evidence="1">
    <location>
        <begin position="978"/>
        <end position="987"/>
    </location>
</feature>
<accession>A0A095ESW0</accession>
<feature type="region of interest" description="Disordered" evidence="1">
    <location>
        <begin position="407"/>
        <end position="458"/>
    </location>
</feature>
<dbReference type="HOGENOM" id="CLU_261361_0_0_1"/>